<dbReference type="Pfam" id="PF00717">
    <property type="entry name" value="Peptidase_S24"/>
    <property type="match status" value="1"/>
</dbReference>
<evidence type="ECO:0000256" key="2">
    <source>
        <dbReference type="ARBA" id="ARBA00023125"/>
    </source>
</evidence>
<keyword evidence="6" id="KW-1185">Reference proteome</keyword>
<dbReference type="Gene3D" id="1.10.260.40">
    <property type="entry name" value="lambda repressor-like DNA-binding domains"/>
    <property type="match status" value="1"/>
</dbReference>
<dbReference type="SMART" id="SM00530">
    <property type="entry name" value="HTH_XRE"/>
    <property type="match status" value="1"/>
</dbReference>
<accession>A0ABV7UEY4</accession>
<organism evidence="5 6">
    <name type="scientific">Camelimonas fluminis</name>
    <dbReference type="NCBI Taxonomy" id="1576911"/>
    <lineage>
        <taxon>Bacteria</taxon>
        <taxon>Pseudomonadati</taxon>
        <taxon>Pseudomonadota</taxon>
        <taxon>Alphaproteobacteria</taxon>
        <taxon>Hyphomicrobiales</taxon>
        <taxon>Chelatococcaceae</taxon>
        <taxon>Camelimonas</taxon>
    </lineage>
</organism>
<dbReference type="InterPro" id="IPR015927">
    <property type="entry name" value="Peptidase_S24_S26A/B/C"/>
</dbReference>
<evidence type="ECO:0000313" key="6">
    <source>
        <dbReference type="Proteomes" id="UP001595704"/>
    </source>
</evidence>
<dbReference type="InterPro" id="IPR010982">
    <property type="entry name" value="Lambda_DNA-bd_dom_sf"/>
</dbReference>
<dbReference type="RefSeq" id="WP_191318020.1">
    <property type="nucleotide sequence ID" value="NZ_BNCG01000002.1"/>
</dbReference>
<protein>
    <submittedName>
        <fullName evidence="5">XRE family transcriptional regulator</fullName>
    </submittedName>
</protein>
<reference evidence="6" key="1">
    <citation type="journal article" date="2019" name="Int. J. Syst. Evol. Microbiol.">
        <title>The Global Catalogue of Microorganisms (GCM) 10K type strain sequencing project: providing services to taxonomists for standard genome sequencing and annotation.</title>
        <authorList>
            <consortium name="The Broad Institute Genomics Platform"/>
            <consortium name="The Broad Institute Genome Sequencing Center for Infectious Disease"/>
            <person name="Wu L."/>
            <person name="Ma J."/>
        </authorList>
    </citation>
    <scope>NUCLEOTIDE SEQUENCE [LARGE SCALE GENOMIC DNA]</scope>
    <source>
        <strain evidence="6">KCTC 42282</strain>
    </source>
</reference>
<dbReference type="CDD" id="cd00093">
    <property type="entry name" value="HTH_XRE"/>
    <property type="match status" value="1"/>
</dbReference>
<evidence type="ECO:0000256" key="3">
    <source>
        <dbReference type="ARBA" id="ARBA00023163"/>
    </source>
</evidence>
<comment type="caution">
    <text evidence="5">The sequence shown here is derived from an EMBL/GenBank/DDBJ whole genome shotgun (WGS) entry which is preliminary data.</text>
</comment>
<evidence type="ECO:0000259" key="4">
    <source>
        <dbReference type="PROSITE" id="PS50943"/>
    </source>
</evidence>
<dbReference type="Pfam" id="PF01381">
    <property type="entry name" value="HTH_3"/>
    <property type="match status" value="1"/>
</dbReference>
<proteinExistence type="predicted"/>
<feature type="domain" description="HTH cro/C1-type" evidence="4">
    <location>
        <begin position="29"/>
        <end position="83"/>
    </location>
</feature>
<dbReference type="InterPro" id="IPR039418">
    <property type="entry name" value="LexA-like"/>
</dbReference>
<evidence type="ECO:0000313" key="5">
    <source>
        <dbReference type="EMBL" id="MFC3637053.1"/>
    </source>
</evidence>
<evidence type="ECO:0000256" key="1">
    <source>
        <dbReference type="ARBA" id="ARBA00023015"/>
    </source>
</evidence>
<dbReference type="Gene3D" id="2.10.109.10">
    <property type="entry name" value="Umud Fragment, subunit A"/>
    <property type="match status" value="1"/>
</dbReference>
<dbReference type="Proteomes" id="UP001595704">
    <property type="component" value="Unassembled WGS sequence"/>
</dbReference>
<keyword evidence="1" id="KW-0805">Transcription regulation</keyword>
<keyword evidence="3" id="KW-0804">Transcription</keyword>
<name>A0ABV7UEY4_9HYPH</name>
<dbReference type="PROSITE" id="PS50943">
    <property type="entry name" value="HTH_CROC1"/>
    <property type="match status" value="1"/>
</dbReference>
<dbReference type="PANTHER" id="PTHR40661:SF3">
    <property type="entry name" value="FELS-1 PROPHAGE TRANSCRIPTIONAL REGULATOR"/>
    <property type="match status" value="1"/>
</dbReference>
<keyword evidence="2" id="KW-0238">DNA-binding</keyword>
<gene>
    <name evidence="5" type="ORF">ACFONL_06600</name>
</gene>
<dbReference type="SUPFAM" id="SSF47413">
    <property type="entry name" value="lambda repressor-like DNA-binding domains"/>
    <property type="match status" value="1"/>
</dbReference>
<dbReference type="PANTHER" id="PTHR40661">
    <property type="match status" value="1"/>
</dbReference>
<dbReference type="EMBL" id="JBHRYC010000026">
    <property type="protein sequence ID" value="MFC3637053.1"/>
    <property type="molecule type" value="Genomic_DNA"/>
</dbReference>
<dbReference type="CDD" id="cd06529">
    <property type="entry name" value="S24_LexA-like"/>
    <property type="match status" value="1"/>
</dbReference>
<sequence>MPTYNVNSNVGDTLGRMNLHSGMSLGNRIKQARLRAKLTQQQVADHFGIARVSVTQWESERARPDPRKLIGLTELFGVTIGYLLQGDPLPDDPEPVAKPVEQPPIIIRPAEMSPLVPAPDMSDQRLPVLGVGRGGDDGRFAFNGETVEYVARPPNLVGVKHAYAIYVVGESMVPRYRPGELVWVNPNKPADRYDDVVVQLHTNDPDAPPEGLIKEFRAWTPEKLHLWQYNPQGEVVFERKLVKRVHVIVGSLRY</sequence>
<dbReference type="InterPro" id="IPR001387">
    <property type="entry name" value="Cro/C1-type_HTH"/>
</dbReference>
<dbReference type="SUPFAM" id="SSF51306">
    <property type="entry name" value="LexA/Signal peptidase"/>
    <property type="match status" value="1"/>
</dbReference>
<dbReference type="InterPro" id="IPR036286">
    <property type="entry name" value="LexA/Signal_pep-like_sf"/>
</dbReference>